<gene>
    <name evidence="1" type="ORF">K457DRAFT_20895</name>
</gene>
<dbReference type="OrthoDB" id="2414739at2759"/>
<dbReference type="Proteomes" id="UP000078512">
    <property type="component" value="Unassembled WGS sequence"/>
</dbReference>
<dbReference type="InterPro" id="IPR032675">
    <property type="entry name" value="LRR_dom_sf"/>
</dbReference>
<name>A0A197JSF3_9FUNG</name>
<sequence length="282" mass="32156">MGPSSGGSKAVVVRRWIKRVVVGLKAASHVPVTAQEAIERRAKRVDFDAPNRVRKFQFKSYLLSVSIFHRLVKECPNLNEITLGGYSFSLLPDTWIILSAHCPHLRILRIQECDKLEPLPRVLTFVRKFLRPEELELNTVMFKEDPDDLHDGLEGALRKHEENVGSRHPLKVFCLSGSLRRLVRVLADLLALPLILSNIVSLKVGGIDIPYSIDEREPASERLSTSARVPKCRLPELSVSVCHIRDLIKKGVNRVFGLNSNDPERREIKYRREVWSDIAMRF</sequence>
<proteinExistence type="predicted"/>
<dbReference type="EMBL" id="KV442053">
    <property type="protein sequence ID" value="OAQ27893.1"/>
    <property type="molecule type" value="Genomic_DNA"/>
</dbReference>
<reference evidence="1 2" key="1">
    <citation type="submission" date="2016-05" db="EMBL/GenBank/DDBJ databases">
        <title>Genome sequencing reveals origins of a unique bacterial endosymbiosis in the earliest lineages of terrestrial Fungi.</title>
        <authorList>
            <consortium name="DOE Joint Genome Institute"/>
            <person name="Uehling J."/>
            <person name="Gryganskyi A."/>
            <person name="Hameed K."/>
            <person name="Tschaplinski T."/>
            <person name="Misztal P."/>
            <person name="Wu S."/>
            <person name="Desiro A."/>
            <person name="Vande Pol N."/>
            <person name="Du Z.-Y."/>
            <person name="Zienkiewicz A."/>
            <person name="Zienkiewicz K."/>
            <person name="Morin E."/>
            <person name="Tisserant E."/>
            <person name="Splivallo R."/>
            <person name="Hainaut M."/>
            <person name="Henrissat B."/>
            <person name="Ohm R."/>
            <person name="Kuo A."/>
            <person name="Yan J."/>
            <person name="Lipzen A."/>
            <person name="Nolan M."/>
            <person name="Labutti K."/>
            <person name="Barry K."/>
            <person name="Goldstein A."/>
            <person name="Labbe J."/>
            <person name="Schadt C."/>
            <person name="Tuskan G."/>
            <person name="Grigoriev I."/>
            <person name="Martin F."/>
            <person name="Vilgalys R."/>
            <person name="Bonito G."/>
        </authorList>
    </citation>
    <scope>NUCLEOTIDE SEQUENCE [LARGE SCALE GENOMIC DNA]</scope>
    <source>
        <strain evidence="1 2">AG-77</strain>
    </source>
</reference>
<dbReference type="SUPFAM" id="SSF52047">
    <property type="entry name" value="RNI-like"/>
    <property type="match status" value="1"/>
</dbReference>
<protein>
    <recommendedName>
        <fullName evidence="3">F-box domain-containing protein</fullName>
    </recommendedName>
</protein>
<evidence type="ECO:0008006" key="3">
    <source>
        <dbReference type="Google" id="ProtNLM"/>
    </source>
</evidence>
<accession>A0A197JSF3</accession>
<dbReference type="Gene3D" id="3.80.10.10">
    <property type="entry name" value="Ribonuclease Inhibitor"/>
    <property type="match status" value="1"/>
</dbReference>
<dbReference type="AlphaFoldDB" id="A0A197JSF3"/>
<evidence type="ECO:0000313" key="1">
    <source>
        <dbReference type="EMBL" id="OAQ27893.1"/>
    </source>
</evidence>
<keyword evidence="2" id="KW-1185">Reference proteome</keyword>
<evidence type="ECO:0000313" key="2">
    <source>
        <dbReference type="Proteomes" id="UP000078512"/>
    </source>
</evidence>
<organism evidence="1 2">
    <name type="scientific">Linnemannia elongata AG-77</name>
    <dbReference type="NCBI Taxonomy" id="1314771"/>
    <lineage>
        <taxon>Eukaryota</taxon>
        <taxon>Fungi</taxon>
        <taxon>Fungi incertae sedis</taxon>
        <taxon>Mucoromycota</taxon>
        <taxon>Mortierellomycotina</taxon>
        <taxon>Mortierellomycetes</taxon>
        <taxon>Mortierellales</taxon>
        <taxon>Mortierellaceae</taxon>
        <taxon>Linnemannia</taxon>
    </lineage>
</organism>